<proteinExistence type="inferred from homology"/>
<dbReference type="Proteomes" id="UP000823613">
    <property type="component" value="Unassembled WGS sequence"/>
</dbReference>
<evidence type="ECO:0000256" key="5">
    <source>
        <dbReference type="ARBA" id="ARBA00022989"/>
    </source>
</evidence>
<dbReference type="AlphaFoldDB" id="A0A9D9DJB7"/>
<keyword evidence="5 7" id="KW-1133">Transmembrane helix</keyword>
<keyword evidence="4 7" id="KW-0812">Transmembrane</keyword>
<feature type="transmembrane region" description="Helical" evidence="7">
    <location>
        <begin position="60"/>
        <end position="81"/>
    </location>
</feature>
<feature type="transmembrane region" description="Helical" evidence="7">
    <location>
        <begin position="28"/>
        <end position="48"/>
    </location>
</feature>
<evidence type="ECO:0000256" key="1">
    <source>
        <dbReference type="ARBA" id="ARBA00004141"/>
    </source>
</evidence>
<dbReference type="InterPro" id="IPR017475">
    <property type="entry name" value="EPS_sugar_tfrase"/>
</dbReference>
<keyword evidence="3" id="KW-0808">Transferase</keyword>
<reference evidence="9" key="1">
    <citation type="submission" date="2020-10" db="EMBL/GenBank/DDBJ databases">
        <authorList>
            <person name="Gilroy R."/>
        </authorList>
    </citation>
    <scope>NUCLEOTIDE SEQUENCE</scope>
    <source>
        <strain evidence="9">11159</strain>
    </source>
</reference>
<dbReference type="PANTHER" id="PTHR30576:SF0">
    <property type="entry name" value="UNDECAPRENYL-PHOSPHATE N-ACETYLGALACTOSAMINYL 1-PHOSPHATE TRANSFERASE-RELATED"/>
    <property type="match status" value="1"/>
</dbReference>
<reference evidence="9" key="2">
    <citation type="journal article" date="2021" name="PeerJ">
        <title>Extensive microbial diversity within the chicken gut microbiome revealed by metagenomics and culture.</title>
        <authorList>
            <person name="Gilroy R."/>
            <person name="Ravi A."/>
            <person name="Getino M."/>
            <person name="Pursley I."/>
            <person name="Horton D.L."/>
            <person name="Alikhan N.F."/>
            <person name="Baker D."/>
            <person name="Gharbi K."/>
            <person name="Hall N."/>
            <person name="Watson M."/>
            <person name="Adriaenssens E.M."/>
            <person name="Foster-Nyarko E."/>
            <person name="Jarju S."/>
            <person name="Secka A."/>
            <person name="Antonio M."/>
            <person name="Oren A."/>
            <person name="Chaudhuri R.R."/>
            <person name="La Ragione R."/>
            <person name="Hildebrand F."/>
            <person name="Pallen M.J."/>
        </authorList>
    </citation>
    <scope>NUCLEOTIDE SEQUENCE</scope>
    <source>
        <strain evidence="9">11159</strain>
    </source>
</reference>
<evidence type="ECO:0000256" key="6">
    <source>
        <dbReference type="ARBA" id="ARBA00023136"/>
    </source>
</evidence>
<gene>
    <name evidence="9" type="ORF">IAC58_05425</name>
</gene>
<comment type="similarity">
    <text evidence="2">Belongs to the bacterial sugar transferase family.</text>
</comment>
<evidence type="ECO:0000256" key="2">
    <source>
        <dbReference type="ARBA" id="ARBA00006464"/>
    </source>
</evidence>
<keyword evidence="6 7" id="KW-0472">Membrane</keyword>
<feature type="domain" description="Bacterial sugar transferase" evidence="8">
    <location>
        <begin position="272"/>
        <end position="452"/>
    </location>
</feature>
<organism evidence="9 10">
    <name type="scientific">Candidatus Onthovivens merdipullorum</name>
    <dbReference type="NCBI Taxonomy" id="2840889"/>
    <lineage>
        <taxon>Bacteria</taxon>
        <taxon>Bacillati</taxon>
        <taxon>Bacillota</taxon>
        <taxon>Bacilli</taxon>
        <taxon>Bacillales</taxon>
        <taxon>Candidatus Onthovivens</taxon>
    </lineage>
</organism>
<feature type="transmembrane region" description="Helical" evidence="7">
    <location>
        <begin position="93"/>
        <end position="116"/>
    </location>
</feature>
<protein>
    <submittedName>
        <fullName evidence="9">Exopolysaccharide biosynthesis polyprenyl glycosylphosphotransferase</fullName>
    </submittedName>
</protein>
<dbReference type="EMBL" id="JADIMY010000109">
    <property type="protein sequence ID" value="MBO8427962.1"/>
    <property type="molecule type" value="Genomic_DNA"/>
</dbReference>
<evidence type="ECO:0000313" key="9">
    <source>
        <dbReference type="EMBL" id="MBO8427962.1"/>
    </source>
</evidence>
<evidence type="ECO:0000256" key="4">
    <source>
        <dbReference type="ARBA" id="ARBA00022692"/>
    </source>
</evidence>
<evidence type="ECO:0000259" key="8">
    <source>
        <dbReference type="Pfam" id="PF02397"/>
    </source>
</evidence>
<accession>A0A9D9DJB7</accession>
<feature type="transmembrane region" description="Helical" evidence="7">
    <location>
        <begin position="277"/>
        <end position="298"/>
    </location>
</feature>
<sequence length="493" mass="57260">MSIKEKEMKKMNNEINSIKRPLSIVEKIFIIFLGFFSFPLGLSLSYIVVKEINPFSVTHLPLLSIGWVVIFLLLIFSEFYFKNVSLFKGLFKATVSSIILSFVIYFSVFSLYVIIGTFPVSYIIYASLGAGVYITLLTLVRILLVILNRINKKIALIIGPKEDALTLAKKLLKENFKKIKVKYIFFENNGKVSEEIFKKFKECNSIIILDTLTFENKQKFLLYFNSNLNKDVFYCTTYFDIVLVGHEVTSINDILSFEQKPLRIDLVEASVKRIIDIIASLIILILSTPIWLFVPLIIKLQDGGPVFYKQVRLTKDMKEFKIIKFRSMRVDAEKVGGAQLAKSNDSRITKFGKLIRATRIDEIPQILNVLKGDMSLVGPRPERPEFVKDFLKENPLYKYRFNVKAGVTGYQQVSTTYHTTYDDKLRYDLYYIANYDTIFDLYILFLTVKTVLSKAMAEGVSEDFDLPFKEFMRRLELEYKEDEYHVHVNLKRR</sequence>
<evidence type="ECO:0000256" key="7">
    <source>
        <dbReference type="SAM" id="Phobius"/>
    </source>
</evidence>
<feature type="transmembrane region" description="Helical" evidence="7">
    <location>
        <begin position="122"/>
        <end position="147"/>
    </location>
</feature>
<dbReference type="Pfam" id="PF02397">
    <property type="entry name" value="Bac_transf"/>
    <property type="match status" value="1"/>
</dbReference>
<dbReference type="GO" id="GO:0016020">
    <property type="term" value="C:membrane"/>
    <property type="evidence" value="ECO:0007669"/>
    <property type="project" value="UniProtKB-SubCell"/>
</dbReference>
<dbReference type="InterPro" id="IPR003362">
    <property type="entry name" value="Bact_transf"/>
</dbReference>
<evidence type="ECO:0000256" key="3">
    <source>
        <dbReference type="ARBA" id="ARBA00022679"/>
    </source>
</evidence>
<evidence type="ECO:0000313" key="10">
    <source>
        <dbReference type="Proteomes" id="UP000823613"/>
    </source>
</evidence>
<name>A0A9D9DJB7_9BACL</name>
<dbReference type="GO" id="GO:0016780">
    <property type="term" value="F:phosphotransferase activity, for other substituted phosphate groups"/>
    <property type="evidence" value="ECO:0007669"/>
    <property type="project" value="TreeGrafter"/>
</dbReference>
<dbReference type="NCBIfam" id="TIGR03025">
    <property type="entry name" value="EPS_sugtrans"/>
    <property type="match status" value="1"/>
</dbReference>
<comment type="subcellular location">
    <subcellularLocation>
        <location evidence="1">Membrane</location>
        <topology evidence="1">Multi-pass membrane protein</topology>
    </subcellularLocation>
</comment>
<comment type="caution">
    <text evidence="9">The sequence shown here is derived from an EMBL/GenBank/DDBJ whole genome shotgun (WGS) entry which is preliminary data.</text>
</comment>
<dbReference type="PANTHER" id="PTHR30576">
    <property type="entry name" value="COLANIC BIOSYNTHESIS UDP-GLUCOSE LIPID CARRIER TRANSFERASE"/>
    <property type="match status" value="1"/>
</dbReference>